<organism evidence="2 3">
    <name type="scientific">Streptomyces dysideae</name>
    <dbReference type="NCBI Taxonomy" id="909626"/>
    <lineage>
        <taxon>Bacteria</taxon>
        <taxon>Bacillati</taxon>
        <taxon>Actinomycetota</taxon>
        <taxon>Actinomycetes</taxon>
        <taxon>Kitasatosporales</taxon>
        <taxon>Streptomycetaceae</taxon>
        <taxon>Streptomyces</taxon>
    </lineage>
</organism>
<dbReference type="EMBL" id="LMXB01000065">
    <property type="protein sequence ID" value="KUO18415.1"/>
    <property type="molecule type" value="Genomic_DNA"/>
</dbReference>
<sequence>MITGILFPCDEEQPIKRVEFDAENVETIQEMVGGQFEAFNFDHPPASILANDGAMLWSLPFNMRTTVMLWQHAKGLRGQAYISGDAILTGAPGRNGRTKSVPPQLIELLLETEMYGVEFLHHPDGPWSRKAITFTDWLEAYNYAIIHEETYATVRNARVIRAE</sequence>
<proteinExistence type="predicted"/>
<accession>A0A101UX14</accession>
<evidence type="ECO:0000259" key="1">
    <source>
        <dbReference type="Pfam" id="PF12957"/>
    </source>
</evidence>
<dbReference type="AlphaFoldDB" id="A0A101UX14"/>
<evidence type="ECO:0000313" key="2">
    <source>
        <dbReference type="EMBL" id="KUO18415.1"/>
    </source>
</evidence>
<dbReference type="Proteomes" id="UP000053260">
    <property type="component" value="Unassembled WGS sequence"/>
</dbReference>
<dbReference type="InterPro" id="IPR024559">
    <property type="entry name" value="DUF3846"/>
</dbReference>
<dbReference type="RefSeq" id="WP_067026142.1">
    <property type="nucleotide sequence ID" value="NZ_KQ949091.1"/>
</dbReference>
<feature type="domain" description="DUF3846" evidence="1">
    <location>
        <begin position="9"/>
        <end position="111"/>
    </location>
</feature>
<dbReference type="Pfam" id="PF12957">
    <property type="entry name" value="DUF3846"/>
    <property type="match status" value="1"/>
</dbReference>
<gene>
    <name evidence="2" type="ORF">AQJ91_25615</name>
</gene>
<keyword evidence="3" id="KW-1185">Reference proteome</keyword>
<protein>
    <recommendedName>
        <fullName evidence="1">DUF3846 domain-containing protein</fullName>
    </recommendedName>
</protein>
<reference evidence="2 3" key="1">
    <citation type="submission" date="2015-10" db="EMBL/GenBank/DDBJ databases">
        <title>Draft genome sequence of Streptomyces sp. RV15, isolated from a marine sponge.</title>
        <authorList>
            <person name="Ruckert C."/>
            <person name="Abdelmohsen U.R."/>
            <person name="Winkler A."/>
            <person name="Hentschel U."/>
            <person name="Kalinowski J."/>
            <person name="Kampfer P."/>
            <person name="Glaeser S."/>
        </authorList>
    </citation>
    <scope>NUCLEOTIDE SEQUENCE [LARGE SCALE GENOMIC DNA]</scope>
    <source>
        <strain evidence="2 3">RV15</strain>
    </source>
</reference>
<comment type="caution">
    <text evidence="2">The sequence shown here is derived from an EMBL/GenBank/DDBJ whole genome shotgun (WGS) entry which is preliminary data.</text>
</comment>
<evidence type="ECO:0000313" key="3">
    <source>
        <dbReference type="Proteomes" id="UP000053260"/>
    </source>
</evidence>
<dbReference type="OrthoDB" id="2088281at2"/>
<name>A0A101UX14_9ACTN</name>